<dbReference type="AlphaFoldDB" id="A0A0M3V4J0"/>
<dbReference type="STRING" id="224013.ACX27_04200"/>
<reference evidence="1 2" key="2">
    <citation type="journal article" date="2016" name="Genome Announc.">
        <title>Draft Genome Sequence of the N2-Fixing Cyanobacterium Nostoc piscinale CENA21, Isolated from the Brazilian Amazon Floodplain.</title>
        <authorList>
            <person name="Leao T."/>
            <person name="Guimaraes P.I."/>
            <person name="de Melo A.G."/>
            <person name="Ramos R.T."/>
            <person name="Leao P.N."/>
            <person name="Silva A."/>
            <person name="Fiore M.F."/>
            <person name="Schneider M.P."/>
        </authorList>
    </citation>
    <scope>NUCLEOTIDE SEQUENCE [LARGE SCALE GENOMIC DNA]</scope>
    <source>
        <strain evidence="1 2">CENA21</strain>
    </source>
</reference>
<dbReference type="Proteomes" id="UP000062645">
    <property type="component" value="Chromosome"/>
</dbReference>
<evidence type="ECO:0000313" key="1">
    <source>
        <dbReference type="EMBL" id="ALF52233.1"/>
    </source>
</evidence>
<gene>
    <name evidence="1" type="ORF">ACX27_04200</name>
</gene>
<name>A0A0M3V4J0_9NOSO</name>
<organism evidence="1 2">
    <name type="scientific">Nostoc piscinale CENA21</name>
    <dbReference type="NCBI Taxonomy" id="224013"/>
    <lineage>
        <taxon>Bacteria</taxon>
        <taxon>Bacillati</taxon>
        <taxon>Cyanobacteriota</taxon>
        <taxon>Cyanophyceae</taxon>
        <taxon>Nostocales</taxon>
        <taxon>Nostocaceae</taxon>
        <taxon>Nostoc</taxon>
    </lineage>
</organism>
<reference evidence="2" key="1">
    <citation type="submission" date="2015-07" db="EMBL/GenBank/DDBJ databases">
        <title>Genome Of Nitrogen-Fixing Cyanobacterium Nostoc piscinale CENA21 From Solimoes/Amazon River Floodplain Sediments And Comparative Genomics To Uncover Biosynthetic Natural Products Potential.</title>
        <authorList>
            <person name="Leao T.F."/>
            <person name="Leao P.N."/>
            <person name="Guimaraes P.I."/>
            <person name="de Melo A.G.C."/>
            <person name="Ramos R.T.J."/>
            <person name="Silva A."/>
            <person name="Fiore M.F."/>
            <person name="Schneider M.P.C."/>
        </authorList>
    </citation>
    <scope>NUCLEOTIDE SEQUENCE [LARGE SCALE GENOMIC DNA]</scope>
    <source>
        <strain evidence="2">CENA21</strain>
    </source>
</reference>
<dbReference type="PATRIC" id="fig|224013.5.peg.1008"/>
<accession>A0A0M3V4J0</accession>
<dbReference type="EMBL" id="CP012036">
    <property type="protein sequence ID" value="ALF52233.1"/>
    <property type="molecule type" value="Genomic_DNA"/>
</dbReference>
<dbReference type="KEGG" id="npz:ACX27_04200"/>
<proteinExistence type="predicted"/>
<sequence length="59" mass="6630">MNYEGKFPVTVADLIEELQKLKPDAIVYIQDHETGNLYDLSAVVSGGQTVELRFNDDDD</sequence>
<protein>
    <submittedName>
        <fullName evidence="1">Uncharacterized protein</fullName>
    </submittedName>
</protein>
<dbReference type="RefSeq" id="WP_062288854.1">
    <property type="nucleotide sequence ID" value="NZ_CP012036.1"/>
</dbReference>
<keyword evidence="2" id="KW-1185">Reference proteome</keyword>
<evidence type="ECO:0000313" key="2">
    <source>
        <dbReference type="Proteomes" id="UP000062645"/>
    </source>
</evidence>